<evidence type="ECO:0000256" key="5">
    <source>
        <dbReference type="ARBA" id="ARBA00023136"/>
    </source>
</evidence>
<reference evidence="9" key="1">
    <citation type="journal article" date="2023" name="Front. Mar. Sci.">
        <title>A new Merluccius polli reference genome to investigate the effects of global change in West African waters.</title>
        <authorList>
            <person name="Mateo J.L."/>
            <person name="Blanco-Fernandez C."/>
            <person name="Garcia-Vazquez E."/>
            <person name="Machado-Schiaffino G."/>
        </authorList>
    </citation>
    <scope>NUCLEOTIDE SEQUENCE</scope>
    <source>
        <strain evidence="9">C29</strain>
        <tissue evidence="9">Fin</tissue>
    </source>
</reference>
<dbReference type="InterPro" id="IPR000500">
    <property type="entry name" value="Connexin"/>
</dbReference>
<feature type="domain" description="Connexin N-terminal" evidence="7">
    <location>
        <begin position="222"/>
        <end position="255"/>
    </location>
</feature>
<feature type="transmembrane region" description="Helical" evidence="6">
    <location>
        <begin position="199"/>
        <end position="220"/>
    </location>
</feature>
<evidence type="ECO:0000259" key="8">
    <source>
        <dbReference type="SMART" id="SM01089"/>
    </source>
</evidence>
<sequence>MALSGLSRYRISSRLRNTDTPAATSMNTMKMDFSVGRDMKHSVPMLWEQRSCCGGPFVLVGLELLPKTILPVDDVRSVPQVHQGGRGHHEDLQHPVSDVGHGEHPVVAGQLAARLVVVTKEVGLLICPHLVSRNAQHQDPEDQQDTHPDLAHHCGVGLDLVQERGEIGPVPHGLSHGTIMGDWSFLASLLKKVQSHSTVVGKVWMSVLFLFRLFILAAGLDAVWGDEQASMDCNTNSPGCKNACYDNSFPLSHRRFWVLQILFVSLPTLVYLGHVLLVIREENKLRRKEKFDKNGLVKSPKYSDKHGAVKIKGSLLFSYITQLVVKIILEVSFMVGQYYIYGFIFMPSKILYKEYPCREIVACFIPRPTEKSIFIIFMLVVSLISLVLTIVELIYLMFMCLGARKRRASHSAPSTADRYSLSPLKHRPTVQSTFC</sequence>
<dbReference type="InterPro" id="IPR013092">
    <property type="entry name" value="Connexin_N"/>
</dbReference>
<name>A0AA47P5B5_MERPO</name>
<comment type="caution">
    <text evidence="9">The sequence shown here is derived from an EMBL/GenBank/DDBJ whole genome shotgun (WGS) entry which is preliminary data.</text>
</comment>
<dbReference type="Proteomes" id="UP001174136">
    <property type="component" value="Unassembled WGS sequence"/>
</dbReference>
<keyword evidence="3 6" id="KW-0812">Transmembrane</keyword>
<dbReference type="Pfam" id="PF00029">
    <property type="entry name" value="Connexin"/>
    <property type="match status" value="1"/>
</dbReference>
<dbReference type="InterPro" id="IPR019570">
    <property type="entry name" value="Connexin_CCC"/>
</dbReference>
<dbReference type="EMBL" id="JAOPHQ010001995">
    <property type="protein sequence ID" value="KAK0148835.1"/>
    <property type="molecule type" value="Genomic_DNA"/>
</dbReference>
<dbReference type="InterPro" id="IPR038359">
    <property type="entry name" value="Connexin_N_sf"/>
</dbReference>
<dbReference type="GO" id="GO:0007267">
    <property type="term" value="P:cell-cell signaling"/>
    <property type="evidence" value="ECO:0007669"/>
    <property type="project" value="TreeGrafter"/>
</dbReference>
<evidence type="ECO:0000313" key="9">
    <source>
        <dbReference type="EMBL" id="KAK0148835.1"/>
    </source>
</evidence>
<dbReference type="PANTHER" id="PTHR11984">
    <property type="entry name" value="CONNEXIN"/>
    <property type="match status" value="1"/>
</dbReference>
<feature type="transmembrane region" description="Helical" evidence="6">
    <location>
        <begin position="257"/>
        <end position="279"/>
    </location>
</feature>
<keyword evidence="10" id="KW-1185">Reference proteome</keyword>
<evidence type="ECO:0000259" key="7">
    <source>
        <dbReference type="SMART" id="SM00037"/>
    </source>
</evidence>
<dbReference type="SMART" id="SM00037">
    <property type="entry name" value="CNX"/>
    <property type="match status" value="1"/>
</dbReference>
<dbReference type="Gene3D" id="1.20.1440.80">
    <property type="entry name" value="Gap junction channel protein cysteine-rich domain"/>
    <property type="match status" value="1"/>
</dbReference>
<feature type="domain" description="Connexin cysteine-rich" evidence="8">
    <location>
        <begin position="329"/>
        <end position="396"/>
    </location>
</feature>
<keyword evidence="4 6" id="KW-1133">Transmembrane helix</keyword>
<dbReference type="AlphaFoldDB" id="A0AA47P5B5"/>
<evidence type="ECO:0000256" key="2">
    <source>
        <dbReference type="ARBA" id="ARBA00022475"/>
    </source>
</evidence>
<organism evidence="9 10">
    <name type="scientific">Merluccius polli</name>
    <name type="common">Benguela hake</name>
    <name type="synonym">Merluccius cadenati</name>
    <dbReference type="NCBI Taxonomy" id="89951"/>
    <lineage>
        <taxon>Eukaryota</taxon>
        <taxon>Metazoa</taxon>
        <taxon>Chordata</taxon>
        <taxon>Craniata</taxon>
        <taxon>Vertebrata</taxon>
        <taxon>Euteleostomi</taxon>
        <taxon>Actinopterygii</taxon>
        <taxon>Neopterygii</taxon>
        <taxon>Teleostei</taxon>
        <taxon>Neoteleostei</taxon>
        <taxon>Acanthomorphata</taxon>
        <taxon>Zeiogadaria</taxon>
        <taxon>Gadariae</taxon>
        <taxon>Gadiformes</taxon>
        <taxon>Gadoidei</taxon>
        <taxon>Merlucciidae</taxon>
        <taxon>Merluccius</taxon>
    </lineage>
</organism>
<feature type="transmembrane region" description="Helical" evidence="6">
    <location>
        <begin position="315"/>
        <end position="340"/>
    </location>
</feature>
<feature type="transmembrane region" description="Helical" evidence="6">
    <location>
        <begin position="373"/>
        <end position="398"/>
    </location>
</feature>
<gene>
    <name evidence="9" type="primary">cx32.2</name>
    <name evidence="9" type="ORF">N1851_010746</name>
</gene>
<evidence type="ECO:0000256" key="6">
    <source>
        <dbReference type="SAM" id="Phobius"/>
    </source>
</evidence>
<keyword evidence="2" id="KW-1003">Cell membrane</keyword>
<evidence type="ECO:0000256" key="3">
    <source>
        <dbReference type="ARBA" id="ARBA00022692"/>
    </source>
</evidence>
<dbReference type="GO" id="GO:0005243">
    <property type="term" value="F:gap junction channel activity"/>
    <property type="evidence" value="ECO:0007669"/>
    <property type="project" value="TreeGrafter"/>
</dbReference>
<protein>
    <submittedName>
        <fullName evidence="9">Gap junction Cx32.2 protein</fullName>
    </submittedName>
</protein>
<dbReference type="SMART" id="SM01089">
    <property type="entry name" value="Connexin_CCC"/>
    <property type="match status" value="1"/>
</dbReference>
<dbReference type="GO" id="GO:0005922">
    <property type="term" value="C:connexin complex"/>
    <property type="evidence" value="ECO:0007669"/>
    <property type="project" value="InterPro"/>
</dbReference>
<evidence type="ECO:0000256" key="1">
    <source>
        <dbReference type="ARBA" id="ARBA00004651"/>
    </source>
</evidence>
<evidence type="ECO:0000313" key="10">
    <source>
        <dbReference type="Proteomes" id="UP001174136"/>
    </source>
</evidence>
<keyword evidence="5 6" id="KW-0472">Membrane</keyword>
<proteinExistence type="predicted"/>
<dbReference type="PRINTS" id="PR00206">
    <property type="entry name" value="CONNEXIN"/>
</dbReference>
<dbReference type="PANTHER" id="PTHR11984:SF109">
    <property type="entry name" value="CONNEXIN 28.1-RELATED"/>
    <property type="match status" value="1"/>
</dbReference>
<accession>A0AA47P5B5</accession>
<evidence type="ECO:0000256" key="4">
    <source>
        <dbReference type="ARBA" id="ARBA00022989"/>
    </source>
</evidence>
<comment type="subcellular location">
    <subcellularLocation>
        <location evidence="1">Cell membrane</location>
        <topology evidence="1">Multi-pass membrane protein</topology>
    </subcellularLocation>
</comment>